<dbReference type="Pfam" id="PF00441">
    <property type="entry name" value="Acyl-CoA_dh_1"/>
    <property type="match status" value="1"/>
</dbReference>
<comment type="pathway">
    <text evidence="2">Lipid metabolism; fatty acid beta-oxidation.</text>
</comment>
<evidence type="ECO:0000256" key="11">
    <source>
        <dbReference type="ARBA" id="ARBA00049247"/>
    </source>
</evidence>
<keyword evidence="17" id="KW-1185">Reference proteome</keyword>
<evidence type="ECO:0000256" key="1">
    <source>
        <dbReference type="ARBA" id="ARBA00001974"/>
    </source>
</evidence>
<evidence type="ECO:0000256" key="10">
    <source>
        <dbReference type="ARBA" id="ARBA00047882"/>
    </source>
</evidence>
<dbReference type="KEGG" id="aeh:Mlg_2128"/>
<dbReference type="GO" id="GO:0050660">
    <property type="term" value="F:flavin adenine dinucleotide binding"/>
    <property type="evidence" value="ECO:0007669"/>
    <property type="project" value="InterPro"/>
</dbReference>
<evidence type="ECO:0000313" key="17">
    <source>
        <dbReference type="Proteomes" id="UP000001962"/>
    </source>
</evidence>
<comment type="catalytic activity">
    <reaction evidence="11">
        <text>a long-chain 2,3-saturated fatty acyl-CoA + oxidized [electron-transfer flavoprotein] + H(+) = a long-chain (2E)-enoyl-CoA + reduced [electron-transfer flavoprotein]</text>
        <dbReference type="Rhea" id="RHEA:17721"/>
        <dbReference type="Rhea" id="RHEA-COMP:10685"/>
        <dbReference type="Rhea" id="RHEA-COMP:10686"/>
        <dbReference type="ChEBI" id="CHEBI:15378"/>
        <dbReference type="ChEBI" id="CHEBI:57692"/>
        <dbReference type="ChEBI" id="CHEBI:58307"/>
        <dbReference type="ChEBI" id="CHEBI:83721"/>
        <dbReference type="ChEBI" id="CHEBI:83727"/>
        <dbReference type="EC" id="1.3.8.8"/>
    </reaction>
</comment>
<dbReference type="InterPro" id="IPR036250">
    <property type="entry name" value="AcylCo_DH-like_C"/>
</dbReference>
<evidence type="ECO:0000256" key="8">
    <source>
        <dbReference type="ARBA" id="ARBA00022827"/>
    </source>
</evidence>
<evidence type="ECO:0000259" key="13">
    <source>
        <dbReference type="Pfam" id="PF02770"/>
    </source>
</evidence>
<dbReference type="OrthoDB" id="9802447at2"/>
<keyword evidence="7" id="KW-0285">Flavoprotein</keyword>
<dbReference type="SUPFAM" id="SSF47203">
    <property type="entry name" value="Acyl-CoA dehydrogenase C-terminal domain-like"/>
    <property type="match status" value="1"/>
</dbReference>
<dbReference type="Gene3D" id="1.10.540.10">
    <property type="entry name" value="Acyl-CoA dehydrogenase/oxidase, N-terminal domain"/>
    <property type="match status" value="1"/>
</dbReference>
<dbReference type="Proteomes" id="UP000001962">
    <property type="component" value="Chromosome"/>
</dbReference>
<protein>
    <recommendedName>
        <fullName evidence="6">Acyl-coenzyme A dehydrogenase</fullName>
        <ecNumber evidence="4">1.3.8.7</ecNumber>
        <ecNumber evidence="5">1.3.8.8</ecNumber>
    </recommendedName>
</protein>
<evidence type="ECO:0000259" key="12">
    <source>
        <dbReference type="Pfam" id="PF00441"/>
    </source>
</evidence>
<feature type="domain" description="Acyl-CoA dehydrogenase/oxidase N-terminal" evidence="14">
    <location>
        <begin position="100"/>
        <end position="191"/>
    </location>
</feature>
<evidence type="ECO:0000256" key="2">
    <source>
        <dbReference type="ARBA" id="ARBA00005005"/>
    </source>
</evidence>
<dbReference type="NCBIfam" id="NF007000">
    <property type="entry name" value="PRK09463.1"/>
    <property type="match status" value="1"/>
</dbReference>
<evidence type="ECO:0000313" key="16">
    <source>
        <dbReference type="EMBL" id="ABI57470.1"/>
    </source>
</evidence>
<feature type="domain" description="Acyl-CoA oxidase/dehydrogenase middle" evidence="13">
    <location>
        <begin position="195"/>
        <end position="292"/>
    </location>
</feature>
<proteinExistence type="inferred from homology"/>
<dbReference type="GO" id="GO:0070991">
    <property type="term" value="F:medium-chain fatty acyl-CoA dehydrogenase activity"/>
    <property type="evidence" value="ECO:0007669"/>
    <property type="project" value="UniProtKB-EC"/>
</dbReference>
<gene>
    <name evidence="16" type="ordered locus">Mlg_2128</name>
</gene>
<dbReference type="InterPro" id="IPR006091">
    <property type="entry name" value="Acyl-CoA_Oxase/DH_mid-dom"/>
</dbReference>
<dbReference type="eggNOG" id="COG1960">
    <property type="taxonomic scope" value="Bacteria"/>
</dbReference>
<dbReference type="PANTHER" id="PTHR48083">
    <property type="entry name" value="MEDIUM-CHAIN SPECIFIC ACYL-COA DEHYDROGENASE, MITOCHONDRIAL-RELATED"/>
    <property type="match status" value="1"/>
</dbReference>
<evidence type="ECO:0000256" key="4">
    <source>
        <dbReference type="ARBA" id="ARBA00012033"/>
    </source>
</evidence>
<dbReference type="Pfam" id="PF02771">
    <property type="entry name" value="Acyl-CoA_dh_N"/>
    <property type="match status" value="1"/>
</dbReference>
<dbReference type="InterPro" id="IPR037069">
    <property type="entry name" value="AcylCoA_DH/ox_N_sf"/>
</dbReference>
<dbReference type="NCBIfam" id="NF009586">
    <property type="entry name" value="PRK13026.1"/>
    <property type="match status" value="1"/>
</dbReference>
<dbReference type="InterPro" id="IPR009075">
    <property type="entry name" value="AcylCo_DH/oxidase_C"/>
</dbReference>
<sequence length="774" mass="84169">MLSYLIAVAVLLVLALLWLAPLRRSLLSAPVMGLLRQRLPSISATEREALEAGDTWWDAQLFTGRPDWAVLRSLPPARLSEAEQAFLDGPVEALCRMLDAWEVNEQRDLPEPVWRFIRDQGLLGMIIPRAYGGLGFSAAAHSQVVMKVGAREGTAGVTVSVPNSLGPAELLLRYGTEAQRNHYLPRLARGEEIPCFALTGPTAGSDAASIPDRGVVCYGDYRGERVLGMRVSWDKRYITLAPVATVLGLAFRLEDPDELLGRGPVPGITVALIPTDHPGVEIGRRHFPAGVAFQNGPTRGRDVFIPLDFIIGGPPRAGQGWRMLMGCLAAGRSISLPAAGVGNAKLAARTAGAYARVRRQFNTPVGRFEGVQEALTRIAGQAYRLDAGRWVTTAALDAGIEPAVISAILKYQATAGGREAITDAMDVHGGKAICTGPSNTLFGAYQALPVGITVEGANILTRSMIVFGQGALRCHPWLLREVQTAQAGDLTGFDRAFWGHVRHLLANLGRVALHNATGGRLASAPGAGALDRWYRQLARESANFALVADAALLILGGELKRRERLSGRLADVLSELYLMSCALKQHEDDGCPIADRPLLDWVCQEGLYRIQERLDRVLANLPVRPAAFLLRRLLFPWGRRRRPADDRLGRRVAETLLEPGEVRDRLTAGLYLSRDRDDATGALEWALREVVATEDLEQRLRQAVRDGRLPDLDGAALHQAALDAGGISEPDHRRLRAAHQAVMRVIQVDEFEAADLSRPGKVPRPAQRCQSEAA</sequence>
<dbReference type="InterPro" id="IPR050741">
    <property type="entry name" value="Acyl-CoA_dehydrogenase"/>
</dbReference>
<dbReference type="Pfam" id="PF09317">
    <property type="entry name" value="ACDH_C"/>
    <property type="match status" value="1"/>
</dbReference>
<dbReference type="HOGENOM" id="CLU_012192_0_0_6"/>
<dbReference type="Pfam" id="PF02770">
    <property type="entry name" value="Acyl-CoA_dh_M"/>
    <property type="match status" value="1"/>
</dbReference>
<keyword evidence="8" id="KW-0274">FAD</keyword>
<dbReference type="EC" id="1.3.8.8" evidence="5"/>
<dbReference type="InterPro" id="IPR009100">
    <property type="entry name" value="AcylCoA_DH/oxidase_NM_dom_sf"/>
</dbReference>
<dbReference type="FunFam" id="1.20.140.10:FF:000009">
    <property type="entry name" value="Acyl-CoA dehydrogenase"/>
    <property type="match status" value="1"/>
</dbReference>
<dbReference type="GO" id="GO:0033539">
    <property type="term" value="P:fatty acid beta-oxidation using acyl-CoA dehydrogenase"/>
    <property type="evidence" value="ECO:0007669"/>
    <property type="project" value="InterPro"/>
</dbReference>
<feature type="domain" description="Acyl-CoA dehydrogenase C-terminal bacterial-type" evidence="15">
    <location>
        <begin position="472"/>
        <end position="751"/>
    </location>
</feature>
<name>Q0A6R7_ALKEH</name>
<dbReference type="InterPro" id="IPR046373">
    <property type="entry name" value="Acyl-CoA_Oxase/DH_mid-dom_sf"/>
</dbReference>
<dbReference type="AlphaFoldDB" id="Q0A6R7"/>
<evidence type="ECO:0000256" key="5">
    <source>
        <dbReference type="ARBA" id="ARBA00012040"/>
    </source>
</evidence>
<keyword evidence="9" id="KW-0560">Oxidoreductase</keyword>
<dbReference type="GO" id="GO:0005737">
    <property type="term" value="C:cytoplasm"/>
    <property type="evidence" value="ECO:0007669"/>
    <property type="project" value="TreeGrafter"/>
</dbReference>
<dbReference type="EMBL" id="CP000453">
    <property type="protein sequence ID" value="ABI57470.1"/>
    <property type="molecule type" value="Genomic_DNA"/>
</dbReference>
<dbReference type="GO" id="GO:0004466">
    <property type="term" value="F:long-chain fatty acyl-CoA dehydrogenase activity"/>
    <property type="evidence" value="ECO:0007669"/>
    <property type="project" value="UniProtKB-EC"/>
</dbReference>
<comment type="catalytic activity">
    <reaction evidence="10">
        <text>a medium-chain 2,3-saturated fatty acyl-CoA + oxidized [electron-transfer flavoprotein] + H(+) = a medium-chain (2E)-enoyl-CoA + reduced [electron-transfer flavoprotein]</text>
        <dbReference type="Rhea" id="RHEA:14477"/>
        <dbReference type="Rhea" id="RHEA-COMP:10685"/>
        <dbReference type="Rhea" id="RHEA-COMP:10686"/>
        <dbReference type="ChEBI" id="CHEBI:15378"/>
        <dbReference type="ChEBI" id="CHEBI:57692"/>
        <dbReference type="ChEBI" id="CHEBI:58307"/>
        <dbReference type="ChEBI" id="CHEBI:83723"/>
        <dbReference type="ChEBI" id="CHEBI:83726"/>
        <dbReference type="EC" id="1.3.8.7"/>
    </reaction>
</comment>
<accession>Q0A6R7</accession>
<evidence type="ECO:0000256" key="6">
    <source>
        <dbReference type="ARBA" id="ARBA00020144"/>
    </source>
</evidence>
<dbReference type="InterPro" id="IPR013786">
    <property type="entry name" value="AcylCoA_DH/ox_N"/>
</dbReference>
<dbReference type="PANTHER" id="PTHR48083:SF33">
    <property type="entry name" value="ACYL-COENZYME A DEHYDROGENASE"/>
    <property type="match status" value="1"/>
</dbReference>
<reference evidence="17" key="1">
    <citation type="submission" date="2006-08" db="EMBL/GenBank/DDBJ databases">
        <title>Complete sequence of Alkalilimnicola ehrilichei MLHE-1.</title>
        <authorList>
            <person name="Copeland A."/>
            <person name="Lucas S."/>
            <person name="Lapidus A."/>
            <person name="Barry K."/>
            <person name="Detter J.C."/>
            <person name="Glavina del Rio T."/>
            <person name="Hammon N."/>
            <person name="Israni S."/>
            <person name="Dalin E."/>
            <person name="Tice H."/>
            <person name="Pitluck S."/>
            <person name="Sims D."/>
            <person name="Brettin T."/>
            <person name="Bruce D."/>
            <person name="Han C."/>
            <person name="Tapia R."/>
            <person name="Gilna P."/>
            <person name="Schmutz J."/>
            <person name="Larimer F."/>
            <person name="Land M."/>
            <person name="Hauser L."/>
            <person name="Kyrpides N."/>
            <person name="Mikhailova N."/>
            <person name="Oremland R.S."/>
            <person name="Hoeft S.E."/>
            <person name="Switzer-Blum J."/>
            <person name="Kulp T."/>
            <person name="King G."/>
            <person name="Tabita R."/>
            <person name="Witte B."/>
            <person name="Santini J.M."/>
            <person name="Basu P."/>
            <person name="Hollibaugh J.T."/>
            <person name="Xie G."/>
            <person name="Stolz J.F."/>
            <person name="Richardson P."/>
        </authorList>
    </citation>
    <scope>NUCLEOTIDE SEQUENCE [LARGE SCALE GENOMIC DNA]</scope>
    <source>
        <strain evidence="17">ATCC BAA-1101 / DSM 17681 / MLHE-1</strain>
    </source>
</reference>
<evidence type="ECO:0000256" key="9">
    <source>
        <dbReference type="ARBA" id="ARBA00023002"/>
    </source>
</evidence>
<comment type="cofactor">
    <cofactor evidence="1">
        <name>FAD</name>
        <dbReference type="ChEBI" id="CHEBI:57692"/>
    </cofactor>
</comment>
<evidence type="ECO:0000259" key="15">
    <source>
        <dbReference type="Pfam" id="PF09317"/>
    </source>
</evidence>
<comment type="similarity">
    <text evidence="3">Belongs to the acyl-CoA dehydrogenase family.</text>
</comment>
<evidence type="ECO:0000256" key="7">
    <source>
        <dbReference type="ARBA" id="ARBA00022630"/>
    </source>
</evidence>
<organism evidence="16 17">
    <name type="scientific">Alkalilimnicola ehrlichii (strain ATCC BAA-1101 / DSM 17681 / MLHE-1)</name>
    <dbReference type="NCBI Taxonomy" id="187272"/>
    <lineage>
        <taxon>Bacteria</taxon>
        <taxon>Pseudomonadati</taxon>
        <taxon>Pseudomonadota</taxon>
        <taxon>Gammaproteobacteria</taxon>
        <taxon>Chromatiales</taxon>
        <taxon>Ectothiorhodospiraceae</taxon>
        <taxon>Alkalilimnicola</taxon>
    </lineage>
</organism>
<dbReference type="SUPFAM" id="SSF56645">
    <property type="entry name" value="Acyl-CoA dehydrogenase NM domain-like"/>
    <property type="match status" value="1"/>
</dbReference>
<feature type="domain" description="Acyl-CoA dehydrogenase/oxidase C-terminal" evidence="12">
    <location>
        <begin position="318"/>
        <end position="459"/>
    </location>
</feature>
<dbReference type="UniPathway" id="UPA00659"/>
<dbReference type="Gene3D" id="2.40.110.10">
    <property type="entry name" value="Butyryl-CoA Dehydrogenase, subunit A, domain 2"/>
    <property type="match status" value="1"/>
</dbReference>
<dbReference type="InterPro" id="IPR015396">
    <property type="entry name" value="FadE_C"/>
</dbReference>
<evidence type="ECO:0000256" key="3">
    <source>
        <dbReference type="ARBA" id="ARBA00009347"/>
    </source>
</evidence>
<dbReference type="EC" id="1.3.8.7" evidence="4"/>
<evidence type="ECO:0000259" key="14">
    <source>
        <dbReference type="Pfam" id="PF02771"/>
    </source>
</evidence>
<dbReference type="Gene3D" id="1.20.140.10">
    <property type="entry name" value="Butyryl-CoA Dehydrogenase, subunit A, domain 3"/>
    <property type="match status" value="2"/>
</dbReference>